<reference evidence="4 5" key="1">
    <citation type="journal article" date="2014" name="PLoS Genet.">
        <title>Phylogenetically driven sequencing of extremely halophilic archaea reveals strategies for static and dynamic osmo-response.</title>
        <authorList>
            <person name="Becker E.A."/>
            <person name="Seitzer P.M."/>
            <person name="Tritt A."/>
            <person name="Larsen D."/>
            <person name="Krusor M."/>
            <person name="Yao A.I."/>
            <person name="Wu D."/>
            <person name="Madern D."/>
            <person name="Eisen J.A."/>
            <person name="Darling A.E."/>
            <person name="Facciotti M.T."/>
        </authorList>
    </citation>
    <scope>NUCLEOTIDE SEQUENCE [LARGE SCALE GENOMIC DNA]</scope>
    <source>
        <strain evidence="4 5">DSM 13077</strain>
    </source>
</reference>
<dbReference type="Pfam" id="PF26496">
    <property type="entry name" value="DUF8163"/>
    <property type="match status" value="1"/>
</dbReference>
<feature type="transmembrane region" description="Helical" evidence="2">
    <location>
        <begin position="38"/>
        <end position="66"/>
    </location>
</feature>
<feature type="compositionally biased region" description="Polar residues" evidence="1">
    <location>
        <begin position="209"/>
        <end position="220"/>
    </location>
</feature>
<evidence type="ECO:0000313" key="4">
    <source>
        <dbReference type="EMBL" id="ELY97765.1"/>
    </source>
</evidence>
<feature type="transmembrane region" description="Helical" evidence="2">
    <location>
        <begin position="137"/>
        <end position="156"/>
    </location>
</feature>
<feature type="domain" description="DUF8163" evidence="3">
    <location>
        <begin position="50"/>
        <end position="186"/>
    </location>
</feature>
<proteinExistence type="predicted"/>
<feature type="region of interest" description="Disordered" evidence="1">
    <location>
        <begin position="196"/>
        <end position="220"/>
    </location>
</feature>
<keyword evidence="5" id="KW-1185">Reference proteome</keyword>
<keyword evidence="2" id="KW-0472">Membrane</keyword>
<evidence type="ECO:0000313" key="5">
    <source>
        <dbReference type="Proteomes" id="UP000011591"/>
    </source>
</evidence>
<organism evidence="4 5">
    <name type="scientific">Natrialba aegyptia DSM 13077</name>
    <dbReference type="NCBI Taxonomy" id="1227491"/>
    <lineage>
        <taxon>Archaea</taxon>
        <taxon>Methanobacteriati</taxon>
        <taxon>Methanobacteriota</taxon>
        <taxon>Stenosarchaea group</taxon>
        <taxon>Halobacteria</taxon>
        <taxon>Halobacteriales</taxon>
        <taxon>Natrialbaceae</taxon>
        <taxon>Natrialba</taxon>
    </lineage>
</organism>
<feature type="transmembrane region" description="Helical" evidence="2">
    <location>
        <begin position="78"/>
        <end position="99"/>
    </location>
</feature>
<keyword evidence="2" id="KW-1133">Transmembrane helix</keyword>
<protein>
    <recommendedName>
        <fullName evidence="3">DUF8163 domain-containing protein</fullName>
    </recommendedName>
</protein>
<feature type="transmembrane region" description="Helical" evidence="2">
    <location>
        <begin position="105"/>
        <end position="125"/>
    </location>
</feature>
<dbReference type="OrthoDB" id="188294at2157"/>
<dbReference type="InterPro" id="IPR058477">
    <property type="entry name" value="DUF8163"/>
</dbReference>
<sequence>MTDRLEPTGADETDETAARGDGELDPAAVEPIESDVRVAVVLSLGALVVVLSLGALVVAFTALAGLRGTIGALATAAVWYAVGTPYAIALGHVVLLTLAPTSIDSHFRALVGIEAAFVLLLLVAVPRTASGNRVRHAAAVLGGIAVLGVTAWTVWLPLAQPIWVAAGAVFVVLACCGYLLHRYELVVVREVAKPDATDLGTDPGEATARTDSQPDTQSEQ</sequence>
<dbReference type="RefSeq" id="WP_006667714.1">
    <property type="nucleotide sequence ID" value="NZ_AOIP01000064.1"/>
</dbReference>
<dbReference type="EMBL" id="AOIP01000064">
    <property type="protein sequence ID" value="ELY97765.1"/>
    <property type="molecule type" value="Genomic_DNA"/>
</dbReference>
<evidence type="ECO:0000256" key="1">
    <source>
        <dbReference type="SAM" id="MobiDB-lite"/>
    </source>
</evidence>
<keyword evidence="2" id="KW-0812">Transmembrane</keyword>
<feature type="transmembrane region" description="Helical" evidence="2">
    <location>
        <begin position="162"/>
        <end position="180"/>
    </location>
</feature>
<gene>
    <name evidence="4" type="ORF">C480_21729</name>
</gene>
<accession>M0AGA1</accession>
<evidence type="ECO:0000256" key="2">
    <source>
        <dbReference type="SAM" id="Phobius"/>
    </source>
</evidence>
<comment type="caution">
    <text evidence="4">The sequence shown here is derived from an EMBL/GenBank/DDBJ whole genome shotgun (WGS) entry which is preliminary data.</text>
</comment>
<evidence type="ECO:0000259" key="3">
    <source>
        <dbReference type="Pfam" id="PF26496"/>
    </source>
</evidence>
<dbReference type="PATRIC" id="fig|1227491.4.peg.4370"/>
<dbReference type="Proteomes" id="UP000011591">
    <property type="component" value="Unassembled WGS sequence"/>
</dbReference>
<dbReference type="AlphaFoldDB" id="M0AGA1"/>
<feature type="region of interest" description="Disordered" evidence="1">
    <location>
        <begin position="1"/>
        <end position="24"/>
    </location>
</feature>
<name>M0AGA1_9EURY</name>